<dbReference type="STRING" id="1221500.ABE65_017720"/>
<evidence type="ECO:0000313" key="2">
    <source>
        <dbReference type="Proteomes" id="UP000076623"/>
    </source>
</evidence>
<dbReference type="RefSeq" id="WP_082861487.1">
    <property type="nucleotide sequence ID" value="NZ_CP015378.1"/>
</dbReference>
<sequence length="251" mass="29614">MDRYEQYTMSDIFYGKIISILKNGKNFELIIDQSEYLDYPYSIMKGEFFYFEGLILSQNKGKTLIEDIFDIENFIFQIEYGELLKDQLILEGKLNKKWSKLSLNFDGIKVYNENNNEISLFDFWVSSGLNQTGVGIDFYLKDSSSKEEDEYHVKFNEELHSYLLHQERYWIGVMKRGPEGIFDLLIGLDQYGYKEFTKEEIVQLVDICEAIKIKYNGDVLIHQQIRHFAQELIKLCEQAIKLNRLLMACGD</sequence>
<dbReference type="Proteomes" id="UP000076623">
    <property type="component" value="Chromosome"/>
</dbReference>
<gene>
    <name evidence="1" type="ORF">ABE65_017720</name>
</gene>
<dbReference type="EMBL" id="CP015378">
    <property type="protein sequence ID" value="ANC78538.1"/>
    <property type="molecule type" value="Genomic_DNA"/>
</dbReference>
<dbReference type="KEGG" id="fpn:ABE65_017720"/>
<proteinExistence type="predicted"/>
<name>A0A160IQ08_9BACL</name>
<keyword evidence="2" id="KW-1185">Reference proteome</keyword>
<reference evidence="1 2" key="1">
    <citation type="submission" date="2016-04" db="EMBL/GenBank/DDBJ databases">
        <title>Complete genome sequence of Fictibacillus phosphorivorans G25-29, a strain toxic to nematodes.</title>
        <authorList>
            <person name="Zheng Z."/>
        </authorList>
    </citation>
    <scope>NUCLEOTIDE SEQUENCE [LARGE SCALE GENOMIC DNA]</scope>
    <source>
        <strain evidence="1 2">G25-29</strain>
    </source>
</reference>
<evidence type="ECO:0000313" key="1">
    <source>
        <dbReference type="EMBL" id="ANC78538.1"/>
    </source>
</evidence>
<accession>A0A160IQ08</accession>
<protein>
    <submittedName>
        <fullName evidence="1">Uncharacterized protein</fullName>
    </submittedName>
</protein>
<organism evidence="1 2">
    <name type="scientific">Fictibacillus phosphorivorans</name>
    <dbReference type="NCBI Taxonomy" id="1221500"/>
    <lineage>
        <taxon>Bacteria</taxon>
        <taxon>Bacillati</taxon>
        <taxon>Bacillota</taxon>
        <taxon>Bacilli</taxon>
        <taxon>Bacillales</taxon>
        <taxon>Fictibacillaceae</taxon>
        <taxon>Fictibacillus</taxon>
    </lineage>
</organism>
<dbReference type="AlphaFoldDB" id="A0A160IQ08"/>